<keyword evidence="16" id="KW-1185">Reference proteome</keyword>
<dbReference type="InterPro" id="IPR041954">
    <property type="entry name" value="CT_DMSOR/BSOR/TMAOR"/>
</dbReference>
<feature type="signal peptide" evidence="11">
    <location>
        <begin position="1"/>
        <end position="31"/>
    </location>
</feature>
<dbReference type="InterPro" id="IPR006311">
    <property type="entry name" value="TAT_signal"/>
</dbReference>
<comment type="subcellular location">
    <subcellularLocation>
        <location evidence="2 11">Periplasm</location>
    </subcellularLocation>
</comment>
<dbReference type="PROSITE" id="PS51318">
    <property type="entry name" value="TAT"/>
    <property type="match status" value="1"/>
</dbReference>
<dbReference type="InterPro" id="IPR050612">
    <property type="entry name" value="Prok_Mopterin_Oxidored"/>
</dbReference>
<dbReference type="EMBL" id="JAESVD010000008">
    <property type="protein sequence ID" value="MBL4914404.1"/>
    <property type="molecule type" value="Genomic_DNA"/>
</dbReference>
<evidence type="ECO:0000256" key="8">
    <source>
        <dbReference type="ARBA" id="ARBA00022764"/>
    </source>
</evidence>
<evidence type="ECO:0000259" key="13">
    <source>
        <dbReference type="Pfam" id="PF01568"/>
    </source>
</evidence>
<dbReference type="Pfam" id="PF00384">
    <property type="entry name" value="Molybdopterin"/>
    <property type="match status" value="1"/>
</dbReference>
<dbReference type="PANTHER" id="PTHR43742:SF4">
    <property type="entry name" value="TRIMETHYLAMINE-N-OXIDE REDUCTASE 1"/>
    <property type="match status" value="1"/>
</dbReference>
<feature type="domain" description="Molybdopterin oxidoreductase" evidence="12">
    <location>
        <begin position="88"/>
        <end position="560"/>
    </location>
</feature>
<evidence type="ECO:0000256" key="11">
    <source>
        <dbReference type="RuleBase" id="RU368014"/>
    </source>
</evidence>
<dbReference type="InterPro" id="IPR011887">
    <property type="entry name" value="TorA"/>
</dbReference>
<proteinExistence type="inferred from homology"/>
<dbReference type="SUPFAM" id="SSF50692">
    <property type="entry name" value="ADC-like"/>
    <property type="match status" value="1"/>
</dbReference>
<evidence type="ECO:0000256" key="10">
    <source>
        <dbReference type="ARBA" id="ARBA00049407"/>
    </source>
</evidence>
<organism evidence="15 16">
    <name type="scientific">Shewanella schlegeliana</name>
    <dbReference type="NCBI Taxonomy" id="190308"/>
    <lineage>
        <taxon>Bacteria</taxon>
        <taxon>Pseudomonadati</taxon>
        <taxon>Pseudomonadota</taxon>
        <taxon>Gammaproteobacteria</taxon>
        <taxon>Alteromonadales</taxon>
        <taxon>Shewanellaceae</taxon>
        <taxon>Shewanella</taxon>
    </lineage>
</organism>
<evidence type="ECO:0000256" key="7">
    <source>
        <dbReference type="ARBA" id="ARBA00022729"/>
    </source>
</evidence>
<dbReference type="InterPro" id="IPR009010">
    <property type="entry name" value="Asp_de-COase-like_dom_sf"/>
</dbReference>
<evidence type="ECO:0000256" key="6">
    <source>
        <dbReference type="ARBA" id="ARBA00022723"/>
    </source>
</evidence>
<comment type="cofactor">
    <cofactor evidence="11">
        <name>Mo-bis(molybdopterin guanine dinucleotide)</name>
        <dbReference type="ChEBI" id="CHEBI:60539"/>
    </cofactor>
    <text evidence="11">Binds 1 molybdenum-bis(molybdopterin guanine dinucleotide) (Mo-bis-MGD) cofactor per subunit.</text>
</comment>
<evidence type="ECO:0000256" key="3">
    <source>
        <dbReference type="ARBA" id="ARBA00010312"/>
    </source>
</evidence>
<dbReference type="Gene3D" id="3.40.50.740">
    <property type="match status" value="1"/>
</dbReference>
<accession>A0ABS1T2P3</accession>
<dbReference type="Gene3D" id="2.40.40.20">
    <property type="match status" value="1"/>
</dbReference>
<keyword evidence="8 11" id="KW-0574">Periplasm</keyword>
<comment type="catalytic activity">
    <reaction evidence="10 11">
        <text>trimethylamine + 2 Fe(III)-[cytochrome c] + H2O = trimethylamine N-oxide + 2 Fe(II)-[cytochrome c] + 3 H(+)</text>
        <dbReference type="Rhea" id="RHEA:24236"/>
        <dbReference type="Rhea" id="RHEA-COMP:10350"/>
        <dbReference type="Rhea" id="RHEA-COMP:14399"/>
        <dbReference type="ChEBI" id="CHEBI:15377"/>
        <dbReference type="ChEBI" id="CHEBI:15378"/>
        <dbReference type="ChEBI" id="CHEBI:15724"/>
        <dbReference type="ChEBI" id="CHEBI:29033"/>
        <dbReference type="ChEBI" id="CHEBI:29034"/>
        <dbReference type="ChEBI" id="CHEBI:58389"/>
        <dbReference type="EC" id="1.7.2.3"/>
    </reaction>
</comment>
<comment type="similarity">
    <text evidence="3 11">Belongs to the prokaryotic molybdopterin-containing oxidoreductase family.</text>
</comment>
<comment type="function">
    <text evidence="1 11">Reduces trimethylamine-N-oxide (TMAO) into trimethylamine; an anaerobic reaction coupled to energy-yielding reactions.</text>
</comment>
<gene>
    <name evidence="11 15" type="primary">torA</name>
    <name evidence="15" type="ORF">JMA39_14965</name>
</gene>
<evidence type="ECO:0000256" key="4">
    <source>
        <dbReference type="ARBA" id="ARBA00011885"/>
    </source>
</evidence>
<dbReference type="NCBIfam" id="NF011682">
    <property type="entry name" value="PRK15102.1"/>
    <property type="match status" value="1"/>
</dbReference>
<evidence type="ECO:0000256" key="1">
    <source>
        <dbReference type="ARBA" id="ARBA00003013"/>
    </source>
</evidence>
<evidence type="ECO:0000259" key="14">
    <source>
        <dbReference type="Pfam" id="PF18364"/>
    </source>
</evidence>
<name>A0ABS1T2P3_9GAMM</name>
<dbReference type="CDD" id="cd02793">
    <property type="entry name" value="MopB_CT_DMSOR-BSOR-TMAOR"/>
    <property type="match status" value="1"/>
</dbReference>
<evidence type="ECO:0000256" key="2">
    <source>
        <dbReference type="ARBA" id="ARBA00004418"/>
    </source>
</evidence>
<dbReference type="Gene3D" id="3.40.228.10">
    <property type="entry name" value="Dimethylsulfoxide Reductase, domain 2"/>
    <property type="match status" value="1"/>
</dbReference>
<comment type="caution">
    <text evidence="15">The sequence shown here is derived from an EMBL/GenBank/DDBJ whole genome shotgun (WGS) entry which is preliminary data.</text>
</comment>
<keyword evidence="5 11" id="KW-0500">Molybdenum</keyword>
<dbReference type="PANTHER" id="PTHR43742">
    <property type="entry name" value="TRIMETHYLAMINE-N-OXIDE REDUCTASE"/>
    <property type="match status" value="1"/>
</dbReference>
<keyword evidence="6 11" id="KW-0479">Metal-binding</keyword>
<dbReference type="GO" id="GO:0050626">
    <property type="term" value="F:trimethylamine-N-oxide reductase (cytochrome c) activity"/>
    <property type="evidence" value="ECO:0007669"/>
    <property type="project" value="UniProtKB-EC"/>
</dbReference>
<dbReference type="EC" id="1.7.2.3" evidence="4 11"/>
<evidence type="ECO:0000259" key="12">
    <source>
        <dbReference type="Pfam" id="PF00384"/>
    </source>
</evidence>
<reference evidence="15 16" key="1">
    <citation type="submission" date="2021-01" db="EMBL/GenBank/DDBJ databases">
        <title>Genome sequence of Shewanella schlegeliana JCM 11561.</title>
        <authorList>
            <person name="Zhang H."/>
            <person name="Li C."/>
        </authorList>
    </citation>
    <scope>NUCLEOTIDE SEQUENCE [LARGE SCALE GENOMIC DNA]</scope>
    <source>
        <strain evidence="15 16">JCM 11561</strain>
    </source>
</reference>
<evidence type="ECO:0000256" key="5">
    <source>
        <dbReference type="ARBA" id="ARBA00022505"/>
    </source>
</evidence>
<dbReference type="Pfam" id="PF01568">
    <property type="entry name" value="Molydop_binding"/>
    <property type="match status" value="1"/>
</dbReference>
<keyword evidence="7 11" id="KW-0732">Signal</keyword>
<dbReference type="InterPro" id="IPR006656">
    <property type="entry name" value="Mopterin_OxRdtase"/>
</dbReference>
<evidence type="ECO:0000313" key="15">
    <source>
        <dbReference type="EMBL" id="MBL4914404.1"/>
    </source>
</evidence>
<dbReference type="InterPro" id="IPR041460">
    <property type="entry name" value="Molybdopterin_N"/>
</dbReference>
<dbReference type="Gene3D" id="3.90.55.10">
    <property type="entry name" value="Dimethylsulfoxide Reductase, domain 3"/>
    <property type="match status" value="1"/>
</dbReference>
<dbReference type="InterPro" id="IPR006655">
    <property type="entry name" value="Mopterin_OxRdtase_prok_CS"/>
</dbReference>
<keyword evidence="9 11" id="KW-0560">Oxidoreductase</keyword>
<feature type="chain" id="PRO_5044962536" description="Trimethylamine-N-oxide reductase" evidence="11">
    <location>
        <begin position="32"/>
        <end position="832"/>
    </location>
</feature>
<evidence type="ECO:0000256" key="9">
    <source>
        <dbReference type="ARBA" id="ARBA00023002"/>
    </source>
</evidence>
<dbReference type="InterPro" id="IPR006657">
    <property type="entry name" value="MoPterin_dinucl-bd_dom"/>
</dbReference>
<dbReference type="RefSeq" id="WP_202722653.1">
    <property type="nucleotide sequence ID" value="NZ_BPEX01000015.1"/>
</dbReference>
<comment type="PTM">
    <text evidence="11">Exported by the Tat system.</text>
</comment>
<dbReference type="NCBIfam" id="TIGR02164">
    <property type="entry name" value="torA"/>
    <property type="match status" value="1"/>
</dbReference>
<dbReference type="Pfam" id="PF18364">
    <property type="entry name" value="Molybdopterin_N"/>
    <property type="match status" value="1"/>
</dbReference>
<dbReference type="SUPFAM" id="SSF53706">
    <property type="entry name" value="Formate dehydrogenase/DMSO reductase, domains 1-3"/>
    <property type="match status" value="1"/>
</dbReference>
<protein>
    <recommendedName>
        <fullName evidence="4 11">Trimethylamine-N-oxide reductase</fullName>
        <shortName evidence="11">TMAO reductase</shortName>
        <ecNumber evidence="4 11">1.7.2.3</ecNumber>
    </recommendedName>
</protein>
<evidence type="ECO:0000313" key="16">
    <source>
        <dbReference type="Proteomes" id="UP000604898"/>
    </source>
</evidence>
<feature type="domain" description="Molybdopterin dinucleotide-binding" evidence="13">
    <location>
        <begin position="680"/>
        <end position="807"/>
    </location>
</feature>
<dbReference type="Proteomes" id="UP000604898">
    <property type="component" value="Unassembled WGS sequence"/>
</dbReference>
<feature type="domain" description="Molybdopterin oxidoreductase N-terminal" evidence="14">
    <location>
        <begin position="44"/>
        <end position="84"/>
    </location>
</feature>
<dbReference type="PROSITE" id="PS00490">
    <property type="entry name" value="MOLYBDOPTERIN_PROK_2"/>
    <property type="match status" value="1"/>
</dbReference>
<sequence length="832" mass="92661">MNRRDFLKGLVGTSYVVLSGSSVLAPLNALAASGADASDGWLTTGSHMGAFKMKRKNGVISEVIPFDTDMYPTDMINGIKGLVYNESRIRYPMVRLDFLLKGHQSDTKQRGDFRFVRVTWDKALGLFKDSLDLIQTKYGPSGLHAGQTGWRATGQLHSCTSHMQRAVAMHGNFVKKVGDYSTGAGQTILPYVLGSTEVYAQGTSWSLILEHSKTIILWSNDPYKNLQVGWNAETHESYAYLAQLKEKVAKGEIRVISIDPVVSKTQQYLGCEHLYINPQTDVPFMLAIAHEMVEKNLLDNEFIEGYSLGFDKFLPYLQGQTDGVEKTPEWASKICGVSPEVIRDFAKVLTKDRTQILMGWCVQRQQHGEQPYWMSAVLATMIGQIGLPGGGISYGHHYSGIGVPSSGAAAPGAFPRNLDDGQKQLFDSTDFNGASSVIPVARWIDSILEPGKTIDANGSKITYPDIKMMVFSGNNPWNHHQDRNRMKEAFFKLECIVSIDMNWTAACRFSDIVLPACTTFERNDIDIYGSYANRGLLAMQKMVEPLFESLSDFEIFTRFAALLGEGKAQEYTRGMNEHQWLEMLYNDCKASNEGKFEMPSFEEFWKAGYVYFGEGKPWVRHQAFRDDPEINPLGTPSGLIEIFSRKIAHYEYDDCPGHPTWMEKVERSHGGPGSKKHPIWLQSCHPDKRLHSQMCESTEFRETYTVKGREPVYLNPEDAKKRGIKSGDIVRVFNDRGQLLAGAVVSDKFPQGIIRIQEGAWYGPVGKDGSKEGGAEIGALDSYGDPNTLTLDIGTSKLAQACSAYTCLVDYEKYQGKVPAVSSFSGPIEIAL</sequence>